<dbReference type="InterPro" id="IPR035985">
    <property type="entry name" value="Ubiquitin-activating_enz"/>
</dbReference>
<dbReference type="Pfam" id="PF00899">
    <property type="entry name" value="ThiF"/>
    <property type="match status" value="1"/>
</dbReference>
<feature type="domain" description="THIF-type NAD/FAD binding fold" evidence="1">
    <location>
        <begin position="19"/>
        <end position="164"/>
    </location>
</feature>
<comment type="caution">
    <text evidence="2">The sequence shown here is derived from an EMBL/GenBank/DDBJ whole genome shotgun (WGS) entry which is preliminary data.</text>
</comment>
<evidence type="ECO:0000259" key="1">
    <source>
        <dbReference type="Pfam" id="PF00899"/>
    </source>
</evidence>
<dbReference type="PANTHER" id="PTHR43267:SF1">
    <property type="entry name" value="TRNA THREONYLCARBAMOYLADENOSINE DEHYDRATASE"/>
    <property type="match status" value="1"/>
</dbReference>
<proteinExistence type="predicted"/>
<dbReference type="NCBIfam" id="NF011696">
    <property type="entry name" value="PRK15116.1"/>
    <property type="match status" value="1"/>
</dbReference>
<name>A0ABQ0AEE0_9GAMM</name>
<dbReference type="InterPro" id="IPR045886">
    <property type="entry name" value="ThiF/MoeB/HesA"/>
</dbReference>
<keyword evidence="3" id="KW-1185">Reference proteome</keyword>
<dbReference type="EMBL" id="BAABWN010000017">
    <property type="protein sequence ID" value="GAA6169977.1"/>
    <property type="molecule type" value="Genomic_DNA"/>
</dbReference>
<evidence type="ECO:0000313" key="3">
    <source>
        <dbReference type="Proteomes" id="UP001465153"/>
    </source>
</evidence>
<dbReference type="RefSeq" id="WP_353304344.1">
    <property type="nucleotide sequence ID" value="NZ_BAABWN010000017.1"/>
</dbReference>
<dbReference type="SUPFAM" id="SSF69572">
    <property type="entry name" value="Activating enzymes of the ubiquitin-like proteins"/>
    <property type="match status" value="1"/>
</dbReference>
<organism evidence="2 3">
    <name type="scientific">Sessilibacter corallicola</name>
    <dbReference type="NCBI Taxonomy" id="2904075"/>
    <lineage>
        <taxon>Bacteria</taxon>
        <taxon>Pseudomonadati</taxon>
        <taxon>Pseudomonadota</taxon>
        <taxon>Gammaproteobacteria</taxon>
        <taxon>Cellvibrionales</taxon>
        <taxon>Cellvibrionaceae</taxon>
        <taxon>Sessilibacter</taxon>
    </lineage>
</organism>
<dbReference type="CDD" id="cd00755">
    <property type="entry name" value="YgdL_like"/>
    <property type="match status" value="1"/>
</dbReference>
<dbReference type="InterPro" id="IPR000594">
    <property type="entry name" value="ThiF_NAD_FAD-bd"/>
</dbReference>
<reference evidence="2 3" key="1">
    <citation type="submission" date="2024-04" db="EMBL/GenBank/DDBJ databases">
        <title>Draft genome sequence of Sessilibacter corallicola NBRC 116591.</title>
        <authorList>
            <person name="Miyakawa T."/>
            <person name="Kusuya Y."/>
            <person name="Miura T."/>
        </authorList>
    </citation>
    <scope>NUCLEOTIDE SEQUENCE [LARGE SCALE GENOMIC DNA]</scope>
    <source>
        <strain evidence="2 3">KU-00831-HH</strain>
    </source>
</reference>
<dbReference type="Proteomes" id="UP001465153">
    <property type="component" value="Unassembled WGS sequence"/>
</dbReference>
<evidence type="ECO:0000313" key="2">
    <source>
        <dbReference type="EMBL" id="GAA6169977.1"/>
    </source>
</evidence>
<accession>A0ABQ0AEE0</accession>
<sequence>MNQQDDSYQQRFSGLGRLYGQSAFASLQKAHFLIIGIGGVGTWVAESLARTGVAELSLVDMDDVCITNTNRQIHALSNTVGGSKIKVMAERLALINPEIKINLIDDFIDEDNLSDTIKPEHSGVIDAIDSATTKAAVIAFCKRNKIPVVTVGSAGGKRDPRMVTSIDLSKTTNDPLLAKTRNQLRRLYNFSKNPKRNFSIEAIYSTEQMVYPMPNGEISHSSSVLKDGTRLDCSGGFGSATMVTGTFGFIAASRILEKHFKNSLKES</sequence>
<dbReference type="Gene3D" id="3.40.50.720">
    <property type="entry name" value="NAD(P)-binding Rossmann-like Domain"/>
    <property type="match status" value="1"/>
</dbReference>
<gene>
    <name evidence="2" type="primary">tcdA</name>
    <name evidence="2" type="ORF">NBRC116591_37890</name>
</gene>
<dbReference type="PANTHER" id="PTHR43267">
    <property type="entry name" value="TRNA THREONYLCARBAMOYLADENOSINE DEHYDRATASE"/>
    <property type="match status" value="1"/>
</dbReference>
<protein>
    <submittedName>
        <fullName evidence="2">tRNA cyclic N6-threonylcarbamoyladenosine(37) synthase TcdA</fullName>
    </submittedName>
</protein>